<dbReference type="AlphaFoldDB" id="A0AAJ5VXN5"/>
<keyword evidence="7 9" id="KW-1133">Transmembrane helix</keyword>
<evidence type="ECO:0000256" key="6">
    <source>
        <dbReference type="ARBA" id="ARBA00022927"/>
    </source>
</evidence>
<evidence type="ECO:0000256" key="5">
    <source>
        <dbReference type="ARBA" id="ARBA00022856"/>
    </source>
</evidence>
<evidence type="ECO:0000256" key="1">
    <source>
        <dbReference type="ARBA" id="ARBA00004651"/>
    </source>
</evidence>
<evidence type="ECO:0000256" key="8">
    <source>
        <dbReference type="ARBA" id="ARBA00023136"/>
    </source>
</evidence>
<evidence type="ECO:0000256" key="3">
    <source>
        <dbReference type="ARBA" id="ARBA00022475"/>
    </source>
</evidence>
<dbReference type="GO" id="GO:0015031">
    <property type="term" value="P:protein transport"/>
    <property type="evidence" value="ECO:0007669"/>
    <property type="project" value="UniProtKB-KW"/>
</dbReference>
<dbReference type="Proteomes" id="UP001217476">
    <property type="component" value="Chromosome"/>
</dbReference>
<feature type="transmembrane region" description="Helical" evidence="9">
    <location>
        <begin position="131"/>
        <end position="156"/>
    </location>
</feature>
<evidence type="ECO:0000313" key="11">
    <source>
        <dbReference type="EMBL" id="WEK06853.1"/>
    </source>
</evidence>
<sequence length="285" mass="30483">MLSRFGRGLKNALSKLAREPVGMFGFLVLTVLVIVAIFAPWIAPYSPISQNLGRALQAPSWAHWAGTDEFGRDILSRLIHGTRITIQTVLAVTLIVGPIGMLIGIVAGFVGGRTDAILMRFTDIVLSFPSLILALAFAAAMGAGLQTAIIAISLTGWPPIARLARAETLIVRNTDYVAAARLYGASPMRLLFLYIAPMCIPSVVVRLTLNMAGIILTAAALGFLGLGAQPPTPEWGAMISSGRQFMLDNWWVAVMPGIAILLTSLAFNLVGDALRDILDPRHARS</sequence>
<dbReference type="Gene3D" id="1.10.3720.10">
    <property type="entry name" value="MetI-like"/>
    <property type="match status" value="1"/>
</dbReference>
<evidence type="ECO:0000256" key="2">
    <source>
        <dbReference type="ARBA" id="ARBA00022448"/>
    </source>
</evidence>
<dbReference type="PANTHER" id="PTHR43386">
    <property type="entry name" value="OLIGOPEPTIDE TRANSPORT SYSTEM PERMEASE PROTEIN APPC"/>
    <property type="match status" value="1"/>
</dbReference>
<dbReference type="Pfam" id="PF12911">
    <property type="entry name" value="OppC_N"/>
    <property type="match status" value="1"/>
</dbReference>
<dbReference type="EMBL" id="CP119312">
    <property type="protein sequence ID" value="WEK06853.1"/>
    <property type="molecule type" value="Genomic_DNA"/>
</dbReference>
<dbReference type="PROSITE" id="PS50928">
    <property type="entry name" value="ABC_TM1"/>
    <property type="match status" value="1"/>
</dbReference>
<feature type="transmembrane region" description="Helical" evidence="9">
    <location>
        <begin position="250"/>
        <end position="271"/>
    </location>
</feature>
<feature type="transmembrane region" description="Helical" evidence="9">
    <location>
        <begin position="21"/>
        <end position="43"/>
    </location>
</feature>
<keyword evidence="8 9" id="KW-0472">Membrane</keyword>
<feature type="transmembrane region" description="Helical" evidence="9">
    <location>
        <begin position="207"/>
        <end position="230"/>
    </location>
</feature>
<dbReference type="InterPro" id="IPR050366">
    <property type="entry name" value="BP-dependent_transpt_permease"/>
</dbReference>
<dbReference type="CDD" id="cd06261">
    <property type="entry name" value="TM_PBP2"/>
    <property type="match status" value="1"/>
</dbReference>
<evidence type="ECO:0000256" key="7">
    <source>
        <dbReference type="ARBA" id="ARBA00022989"/>
    </source>
</evidence>
<dbReference type="GO" id="GO:0071916">
    <property type="term" value="F:dipeptide transmembrane transporter activity"/>
    <property type="evidence" value="ECO:0007669"/>
    <property type="project" value="TreeGrafter"/>
</dbReference>
<feature type="domain" description="ABC transmembrane type-1" evidence="10">
    <location>
        <begin position="86"/>
        <end position="271"/>
    </location>
</feature>
<evidence type="ECO:0000259" key="10">
    <source>
        <dbReference type="PROSITE" id="PS50928"/>
    </source>
</evidence>
<reference evidence="11" key="1">
    <citation type="submission" date="2023-03" db="EMBL/GenBank/DDBJ databases">
        <title>Andean soil-derived lignocellulolytic bacterial consortium as a source of novel taxa and putative plastic-active enzymes.</title>
        <authorList>
            <person name="Diaz-Garcia L."/>
            <person name="Chuvochina M."/>
            <person name="Feuerriegel G."/>
            <person name="Bunk B."/>
            <person name="Sproer C."/>
            <person name="Streit W.R."/>
            <person name="Rodriguez L.M."/>
            <person name="Overmann J."/>
            <person name="Jimenez D.J."/>
        </authorList>
    </citation>
    <scope>NUCLEOTIDE SEQUENCE</scope>
    <source>
        <strain evidence="11">MAG 4196</strain>
    </source>
</reference>
<organism evidence="11 12">
    <name type="scientific">Candidatus Devosia phytovorans</name>
    <dbReference type="NCBI Taxonomy" id="3121372"/>
    <lineage>
        <taxon>Bacteria</taxon>
        <taxon>Pseudomonadati</taxon>
        <taxon>Pseudomonadota</taxon>
        <taxon>Alphaproteobacteria</taxon>
        <taxon>Hyphomicrobiales</taxon>
        <taxon>Devosiaceae</taxon>
        <taxon>Devosia</taxon>
    </lineage>
</organism>
<evidence type="ECO:0000256" key="4">
    <source>
        <dbReference type="ARBA" id="ARBA00022692"/>
    </source>
</evidence>
<dbReference type="GO" id="GO:0005886">
    <property type="term" value="C:plasma membrane"/>
    <property type="evidence" value="ECO:0007669"/>
    <property type="project" value="UniProtKB-SubCell"/>
</dbReference>
<evidence type="ECO:0000313" key="12">
    <source>
        <dbReference type="Proteomes" id="UP001217476"/>
    </source>
</evidence>
<evidence type="ECO:0000256" key="9">
    <source>
        <dbReference type="RuleBase" id="RU363032"/>
    </source>
</evidence>
<keyword evidence="3" id="KW-1003">Cell membrane</keyword>
<dbReference type="SUPFAM" id="SSF161098">
    <property type="entry name" value="MetI-like"/>
    <property type="match status" value="1"/>
</dbReference>
<protein>
    <submittedName>
        <fullName evidence="11">ABC transporter permease</fullName>
    </submittedName>
</protein>
<comment type="similarity">
    <text evidence="9">Belongs to the binding-protein-dependent transport system permease family.</text>
</comment>
<dbReference type="InterPro" id="IPR000515">
    <property type="entry name" value="MetI-like"/>
</dbReference>
<gene>
    <name evidence="11" type="ORF">P0Y65_19770</name>
</gene>
<keyword evidence="6" id="KW-0653">Protein transport</keyword>
<keyword evidence="5" id="KW-0571">Peptide transport</keyword>
<keyword evidence="4 9" id="KW-0812">Transmembrane</keyword>
<dbReference type="InterPro" id="IPR025966">
    <property type="entry name" value="OppC_N"/>
</dbReference>
<dbReference type="PANTHER" id="PTHR43386:SF1">
    <property type="entry name" value="D,D-DIPEPTIDE TRANSPORT SYSTEM PERMEASE PROTEIN DDPC-RELATED"/>
    <property type="match status" value="1"/>
</dbReference>
<feature type="transmembrane region" description="Helical" evidence="9">
    <location>
        <begin position="176"/>
        <end position="195"/>
    </location>
</feature>
<comment type="subcellular location">
    <subcellularLocation>
        <location evidence="1 9">Cell membrane</location>
        <topology evidence="1 9">Multi-pass membrane protein</topology>
    </subcellularLocation>
</comment>
<dbReference type="InterPro" id="IPR035906">
    <property type="entry name" value="MetI-like_sf"/>
</dbReference>
<accession>A0AAJ5VXN5</accession>
<name>A0AAJ5VXN5_9HYPH</name>
<proteinExistence type="inferred from homology"/>
<feature type="transmembrane region" description="Helical" evidence="9">
    <location>
        <begin position="84"/>
        <end position="110"/>
    </location>
</feature>
<keyword evidence="2 9" id="KW-0813">Transport</keyword>
<dbReference type="Pfam" id="PF00528">
    <property type="entry name" value="BPD_transp_1"/>
    <property type="match status" value="1"/>
</dbReference>